<gene>
    <name evidence="3" type="ORF">J2X21_000970</name>
</gene>
<name>A0ABU2A3T5_9BURK</name>
<dbReference type="Pfam" id="PF03795">
    <property type="entry name" value="YCII"/>
    <property type="match status" value="1"/>
</dbReference>
<feature type="domain" description="YCII-related" evidence="2">
    <location>
        <begin position="14"/>
        <end position="74"/>
    </location>
</feature>
<sequence>MYIVFLRFGAQRAQAGQWMAQHGQWLKQGLDDGVFLMAGSLGEGQGGVVLARGPDRDSLLARVAQDPFVEHGVVDAEVHAVSPSRWAPGMAELFAPAAA</sequence>
<dbReference type="InterPro" id="IPR005545">
    <property type="entry name" value="YCII"/>
</dbReference>
<dbReference type="PANTHER" id="PTHR37828">
    <property type="entry name" value="GSR2449 PROTEIN"/>
    <property type="match status" value="1"/>
</dbReference>
<protein>
    <submittedName>
        <fullName evidence="3">Uncharacterized protein YciI</fullName>
    </submittedName>
</protein>
<evidence type="ECO:0000259" key="2">
    <source>
        <dbReference type="Pfam" id="PF03795"/>
    </source>
</evidence>
<dbReference type="EMBL" id="JAVDXV010000002">
    <property type="protein sequence ID" value="MDR7331844.1"/>
    <property type="molecule type" value="Genomic_DNA"/>
</dbReference>
<evidence type="ECO:0000313" key="4">
    <source>
        <dbReference type="Proteomes" id="UP001180825"/>
    </source>
</evidence>
<accession>A0ABU2A3T5</accession>
<reference evidence="3 4" key="1">
    <citation type="submission" date="2023-07" db="EMBL/GenBank/DDBJ databases">
        <title>Sorghum-associated microbial communities from plants grown in Nebraska, USA.</title>
        <authorList>
            <person name="Schachtman D."/>
        </authorList>
    </citation>
    <scope>NUCLEOTIDE SEQUENCE [LARGE SCALE GENOMIC DNA]</scope>
    <source>
        <strain evidence="3 4">BE316</strain>
    </source>
</reference>
<dbReference type="Proteomes" id="UP001180825">
    <property type="component" value="Unassembled WGS sequence"/>
</dbReference>
<comment type="caution">
    <text evidence="3">The sequence shown here is derived from an EMBL/GenBank/DDBJ whole genome shotgun (WGS) entry which is preliminary data.</text>
</comment>
<dbReference type="SUPFAM" id="SSF54909">
    <property type="entry name" value="Dimeric alpha+beta barrel"/>
    <property type="match status" value="1"/>
</dbReference>
<dbReference type="PANTHER" id="PTHR37828:SF1">
    <property type="entry name" value="YCII-RELATED DOMAIN-CONTAINING PROTEIN"/>
    <property type="match status" value="1"/>
</dbReference>
<proteinExistence type="inferred from homology"/>
<evidence type="ECO:0000313" key="3">
    <source>
        <dbReference type="EMBL" id="MDR7331844.1"/>
    </source>
</evidence>
<keyword evidence="4" id="KW-1185">Reference proteome</keyword>
<dbReference type="Gene3D" id="3.30.70.1060">
    <property type="entry name" value="Dimeric alpha+beta barrel"/>
    <property type="match status" value="1"/>
</dbReference>
<dbReference type="RefSeq" id="WP_310325598.1">
    <property type="nucleotide sequence ID" value="NZ_JAVDXV010000002.1"/>
</dbReference>
<comment type="similarity">
    <text evidence="1">Belongs to the YciI family.</text>
</comment>
<evidence type="ECO:0000256" key="1">
    <source>
        <dbReference type="ARBA" id="ARBA00007689"/>
    </source>
</evidence>
<organism evidence="3 4">
    <name type="scientific">Roseateles asaccharophilus</name>
    <dbReference type="NCBI Taxonomy" id="582607"/>
    <lineage>
        <taxon>Bacteria</taxon>
        <taxon>Pseudomonadati</taxon>
        <taxon>Pseudomonadota</taxon>
        <taxon>Betaproteobacteria</taxon>
        <taxon>Burkholderiales</taxon>
        <taxon>Sphaerotilaceae</taxon>
        <taxon>Roseateles</taxon>
    </lineage>
</organism>
<dbReference type="InterPro" id="IPR011008">
    <property type="entry name" value="Dimeric_a/b-barrel"/>
</dbReference>